<evidence type="ECO:0000313" key="2">
    <source>
        <dbReference type="EMBL" id="MBK1630313.1"/>
    </source>
</evidence>
<feature type="transmembrane region" description="Helical" evidence="1">
    <location>
        <begin position="75"/>
        <end position="94"/>
    </location>
</feature>
<keyword evidence="3" id="KW-1185">Reference proteome</keyword>
<feature type="transmembrane region" description="Helical" evidence="1">
    <location>
        <begin position="147"/>
        <end position="165"/>
    </location>
</feature>
<feature type="transmembrane region" description="Helical" evidence="1">
    <location>
        <begin position="114"/>
        <end position="135"/>
    </location>
</feature>
<gene>
    <name evidence="2" type="ORF">CKO31_06035</name>
</gene>
<dbReference type="RefSeq" id="WP_200235023.1">
    <property type="nucleotide sequence ID" value="NZ_NRRV01000010.1"/>
</dbReference>
<dbReference type="InterPro" id="IPR036197">
    <property type="entry name" value="NarG-like_sf"/>
</dbReference>
<keyword evidence="1" id="KW-1133">Transmembrane helix</keyword>
<reference evidence="2 3" key="1">
    <citation type="journal article" date="2020" name="Microorganisms">
        <title>Osmotic Adaptation and Compatible Solute Biosynthesis of Phototrophic Bacteria as Revealed from Genome Analyses.</title>
        <authorList>
            <person name="Imhoff J.F."/>
            <person name="Rahn T."/>
            <person name="Kunzel S."/>
            <person name="Keller A."/>
            <person name="Neulinger S.C."/>
        </authorList>
    </citation>
    <scope>NUCLEOTIDE SEQUENCE [LARGE SCALE GENOMIC DNA]</scope>
    <source>
        <strain evidence="2 3">DSM 6210</strain>
    </source>
</reference>
<comment type="caution">
    <text evidence="2">The sequence shown here is derived from an EMBL/GenBank/DDBJ whole genome shotgun (WGS) entry which is preliminary data.</text>
</comment>
<dbReference type="Gene3D" id="1.20.950.20">
    <property type="entry name" value="Transmembrane di-heme cytochromes, Chain C"/>
    <property type="match status" value="1"/>
</dbReference>
<feature type="transmembrane region" description="Helical" evidence="1">
    <location>
        <begin position="14"/>
        <end position="36"/>
    </location>
</feature>
<dbReference type="SUPFAM" id="SSF103501">
    <property type="entry name" value="Respiratory nitrate reductase 1 gamma chain"/>
    <property type="match status" value="1"/>
</dbReference>
<keyword evidence="1" id="KW-0812">Transmembrane</keyword>
<keyword evidence="1" id="KW-0472">Membrane</keyword>
<dbReference type="Proteomes" id="UP000748752">
    <property type="component" value="Unassembled WGS sequence"/>
</dbReference>
<proteinExistence type="predicted"/>
<name>A0ABS1CF04_9GAMM</name>
<organism evidence="2 3">
    <name type="scientific">Thiohalocapsa halophila</name>
    <dbReference type="NCBI Taxonomy" id="69359"/>
    <lineage>
        <taxon>Bacteria</taxon>
        <taxon>Pseudomonadati</taxon>
        <taxon>Pseudomonadota</taxon>
        <taxon>Gammaproteobacteria</taxon>
        <taxon>Chromatiales</taxon>
        <taxon>Chromatiaceae</taxon>
        <taxon>Thiohalocapsa</taxon>
    </lineage>
</organism>
<dbReference type="EMBL" id="NRRV01000010">
    <property type="protein sequence ID" value="MBK1630313.1"/>
    <property type="molecule type" value="Genomic_DNA"/>
</dbReference>
<sequence length="219" mass="24075">MTAMEFLMLTKGPLFQAALAVFALGVLVRLVEIFALGRAHNYAAPRGSAVAGGLRTMYKRFEPNPGTFKAAPFDVVVGMVWHIGFIIALLLFIPHVELIKSTFGIAWPALPNPVVDAVTAITLLGLIAALVHRLAQPVKRFLSTPEDYLIWGVTFLVMLTGWLAYHRMINPYPLALGIHILAAEIFLVVLPFTKLSHIFTAFVARYYNGAIFGRKGVQS</sequence>
<evidence type="ECO:0000313" key="3">
    <source>
        <dbReference type="Proteomes" id="UP000748752"/>
    </source>
</evidence>
<evidence type="ECO:0000256" key="1">
    <source>
        <dbReference type="SAM" id="Phobius"/>
    </source>
</evidence>
<feature type="transmembrane region" description="Helical" evidence="1">
    <location>
        <begin position="171"/>
        <end position="192"/>
    </location>
</feature>
<protein>
    <recommendedName>
        <fullName evidence="4">Nitrate reductase</fullName>
    </recommendedName>
</protein>
<accession>A0ABS1CF04</accession>
<evidence type="ECO:0008006" key="4">
    <source>
        <dbReference type="Google" id="ProtNLM"/>
    </source>
</evidence>